<evidence type="ECO:0000313" key="11">
    <source>
        <dbReference type="Proteomes" id="UP000233742"/>
    </source>
</evidence>
<keyword evidence="3" id="KW-0276">Fatty acid metabolism</keyword>
<dbReference type="Gene3D" id="3.40.50.12780">
    <property type="entry name" value="N-terminal domain of ligase-like"/>
    <property type="match status" value="1"/>
</dbReference>
<dbReference type="Proteomes" id="UP000233742">
    <property type="component" value="Chromosome"/>
</dbReference>
<dbReference type="OrthoDB" id="9803968at2"/>
<dbReference type="Pfam" id="PF13193">
    <property type="entry name" value="AMP-binding_C"/>
    <property type="match status" value="1"/>
</dbReference>
<organism evidence="10 11">
    <name type="scientific">Paracoccus tegillarcae</name>
    <dbReference type="NCBI Taxonomy" id="1529068"/>
    <lineage>
        <taxon>Bacteria</taxon>
        <taxon>Pseudomonadati</taxon>
        <taxon>Pseudomonadota</taxon>
        <taxon>Alphaproteobacteria</taxon>
        <taxon>Rhodobacterales</taxon>
        <taxon>Paracoccaceae</taxon>
        <taxon>Paracoccus</taxon>
    </lineage>
</organism>
<dbReference type="RefSeq" id="WP_101460331.1">
    <property type="nucleotide sequence ID" value="NZ_CP025408.1"/>
</dbReference>
<dbReference type="FunFam" id="3.30.300.30:FF:000008">
    <property type="entry name" value="2,3-dihydroxybenzoate-AMP ligase"/>
    <property type="match status" value="1"/>
</dbReference>
<dbReference type="Pfam" id="PF00501">
    <property type="entry name" value="AMP-binding"/>
    <property type="match status" value="1"/>
</dbReference>
<sequence>MFEEPYLAPCATNYQQLTPLNFLRRALQVHADQPAVIWRDLTLTYTEFGTLVRRMAHWLKSQGISRGDVVSQVLGNRPELLAAHFAVPGIGAVLNTVNTRLNADEIAYILDHAQSRLLIGDASTQAAVDNTATPTVALCSAPGAGDGLDLFAGGLAEADLDDAPATETAAISLNYTSGTTGKPKGVVYTHRGAYLNALGNVVALGFDDRTRYLWTLPMFHCNGWTHTWAVTAAGGTHVCLDAIVPQTMVDLITVHSITHMCCAPVVLYMLLEHMTDPAGQRVKVGTGGAAPTPALIARMEELGFEIVHLYGLTESYGPVTLNDPVFESGTDLQQRAKRLARQGLRHQTTGGVFVLDDAGVNVPADGETVGEIALCGNTLMAGYYRDPEATAEALGSGVFRTGDLAVLHPDGEIQIQDRAKDIIISGGENFSSLEVEAVLHQHPDILLAAVVAAPDPKWGETAWAFIEVKSGCDTDPQALEQFCRAQLAGFKRPRKFILGPLPKTATGKVQKFALRQKAKEMTDEQ</sequence>
<dbReference type="Gene3D" id="3.30.300.30">
    <property type="match status" value="1"/>
</dbReference>
<dbReference type="PANTHER" id="PTHR43859:SF4">
    <property type="entry name" value="BUTANOATE--COA LIGASE AAE1-RELATED"/>
    <property type="match status" value="1"/>
</dbReference>
<evidence type="ECO:0000256" key="5">
    <source>
        <dbReference type="ARBA" id="ARBA00051915"/>
    </source>
</evidence>
<evidence type="ECO:0000256" key="3">
    <source>
        <dbReference type="ARBA" id="ARBA00022832"/>
    </source>
</evidence>
<evidence type="ECO:0000256" key="4">
    <source>
        <dbReference type="ARBA" id="ARBA00023098"/>
    </source>
</evidence>
<dbReference type="InterPro" id="IPR042099">
    <property type="entry name" value="ANL_N_sf"/>
</dbReference>
<accession>A0A2K9EZY7</accession>
<dbReference type="InterPro" id="IPR025110">
    <property type="entry name" value="AMP-bd_C"/>
</dbReference>
<dbReference type="GO" id="GO:0016874">
    <property type="term" value="F:ligase activity"/>
    <property type="evidence" value="ECO:0007669"/>
    <property type="project" value="UniProtKB-KW"/>
</dbReference>
<dbReference type="EMBL" id="CP025408">
    <property type="protein sequence ID" value="AUH33662.1"/>
    <property type="molecule type" value="Genomic_DNA"/>
</dbReference>
<keyword evidence="2" id="KW-0436">Ligase</keyword>
<dbReference type="KEGG" id="paro:CUV01_09930"/>
<dbReference type="InterPro" id="IPR000873">
    <property type="entry name" value="AMP-dep_synth/lig_dom"/>
</dbReference>
<evidence type="ECO:0000259" key="8">
    <source>
        <dbReference type="Pfam" id="PF00501"/>
    </source>
</evidence>
<dbReference type="EC" id="6.2.1.44" evidence="6"/>
<gene>
    <name evidence="10" type="ORF">CUV01_09930</name>
</gene>
<keyword evidence="4" id="KW-0443">Lipid metabolism</keyword>
<feature type="domain" description="AMP-binding enzyme C-terminal" evidence="9">
    <location>
        <begin position="434"/>
        <end position="508"/>
    </location>
</feature>
<evidence type="ECO:0000259" key="9">
    <source>
        <dbReference type="Pfam" id="PF13193"/>
    </source>
</evidence>
<proteinExistence type="inferred from homology"/>
<dbReference type="PANTHER" id="PTHR43859">
    <property type="entry name" value="ACYL-ACTIVATING ENZYME"/>
    <property type="match status" value="1"/>
</dbReference>
<evidence type="ECO:0000256" key="6">
    <source>
        <dbReference type="ARBA" id="ARBA00066616"/>
    </source>
</evidence>
<comment type="similarity">
    <text evidence="1">Belongs to the ATP-dependent AMP-binding enzyme family.</text>
</comment>
<evidence type="ECO:0000256" key="1">
    <source>
        <dbReference type="ARBA" id="ARBA00006432"/>
    </source>
</evidence>
<evidence type="ECO:0000313" key="10">
    <source>
        <dbReference type="EMBL" id="AUH33662.1"/>
    </source>
</evidence>
<feature type="domain" description="AMP-dependent synthetase/ligase" evidence="8">
    <location>
        <begin position="24"/>
        <end position="384"/>
    </location>
</feature>
<reference evidence="10 11" key="1">
    <citation type="submission" date="2017-12" db="EMBL/GenBank/DDBJ databases">
        <authorList>
            <person name="Hurst M.R.H."/>
        </authorList>
    </citation>
    <scope>NUCLEOTIDE SEQUENCE [LARGE SCALE GENOMIC DNA]</scope>
    <source>
        <strain evidence="10 11">BM15</strain>
    </source>
</reference>
<keyword evidence="11" id="KW-1185">Reference proteome</keyword>
<name>A0A2K9EZY7_9RHOB</name>
<dbReference type="GO" id="GO:0006631">
    <property type="term" value="P:fatty acid metabolic process"/>
    <property type="evidence" value="ECO:0007669"/>
    <property type="project" value="UniProtKB-KW"/>
</dbReference>
<dbReference type="SUPFAM" id="SSF56801">
    <property type="entry name" value="Acetyl-CoA synthetase-like"/>
    <property type="match status" value="1"/>
</dbReference>
<evidence type="ECO:0000256" key="2">
    <source>
        <dbReference type="ARBA" id="ARBA00022598"/>
    </source>
</evidence>
<evidence type="ECO:0000256" key="7">
    <source>
        <dbReference type="ARBA" id="ARBA00067668"/>
    </source>
</evidence>
<protein>
    <recommendedName>
        <fullName evidence="7">3-methylmercaptopropionyl-CoA ligase</fullName>
        <ecNumber evidence="6">6.2.1.44</ecNumber>
    </recommendedName>
</protein>
<dbReference type="InterPro" id="IPR045851">
    <property type="entry name" value="AMP-bd_C_sf"/>
</dbReference>
<comment type="catalytic activity">
    <reaction evidence="5">
        <text>3-(methylsulfanyl)propanoate + ATP + CoA = 3-(methylsulfanyl)propanoyl-CoA + AMP + diphosphate</text>
        <dbReference type="Rhea" id="RHEA:43052"/>
        <dbReference type="ChEBI" id="CHEBI:30616"/>
        <dbReference type="ChEBI" id="CHEBI:33019"/>
        <dbReference type="ChEBI" id="CHEBI:49016"/>
        <dbReference type="ChEBI" id="CHEBI:57287"/>
        <dbReference type="ChEBI" id="CHEBI:82815"/>
        <dbReference type="ChEBI" id="CHEBI:456215"/>
        <dbReference type="EC" id="6.2.1.44"/>
    </reaction>
    <physiologicalReaction direction="left-to-right" evidence="5">
        <dbReference type="Rhea" id="RHEA:43053"/>
    </physiologicalReaction>
</comment>
<dbReference type="AlphaFoldDB" id="A0A2K9EZY7"/>